<dbReference type="InterPro" id="IPR050352">
    <property type="entry name" value="ABCG_transporters"/>
</dbReference>
<evidence type="ECO:0000256" key="8">
    <source>
        <dbReference type="SAM" id="MobiDB-lite"/>
    </source>
</evidence>
<feature type="region of interest" description="Disordered" evidence="8">
    <location>
        <begin position="1"/>
        <end position="20"/>
    </location>
</feature>
<evidence type="ECO:0000256" key="7">
    <source>
        <dbReference type="ARBA" id="ARBA00023136"/>
    </source>
</evidence>
<organism evidence="11 12">
    <name type="scientific">Chrysophaeum taylorii</name>
    <dbReference type="NCBI Taxonomy" id="2483200"/>
    <lineage>
        <taxon>Eukaryota</taxon>
        <taxon>Sar</taxon>
        <taxon>Stramenopiles</taxon>
        <taxon>Ochrophyta</taxon>
        <taxon>Pelagophyceae</taxon>
        <taxon>Pelagomonadales</taxon>
        <taxon>Pelagomonadaceae</taxon>
        <taxon>Chrysophaeum</taxon>
    </lineage>
</organism>
<proteinExistence type="predicted"/>
<evidence type="ECO:0000256" key="9">
    <source>
        <dbReference type="SAM" id="Phobius"/>
    </source>
</evidence>
<reference evidence="11" key="1">
    <citation type="submission" date="2023-01" db="EMBL/GenBank/DDBJ databases">
        <title>Metagenome sequencing of chrysophaentin producing Chrysophaeum taylorii.</title>
        <authorList>
            <person name="Davison J."/>
            <person name="Bewley C."/>
        </authorList>
    </citation>
    <scope>NUCLEOTIDE SEQUENCE</scope>
    <source>
        <strain evidence="11">NIES-1699</strain>
    </source>
</reference>
<evidence type="ECO:0000256" key="6">
    <source>
        <dbReference type="ARBA" id="ARBA00022989"/>
    </source>
</evidence>
<dbReference type="Proteomes" id="UP001230188">
    <property type="component" value="Unassembled WGS sequence"/>
</dbReference>
<dbReference type="SUPFAM" id="SSF52540">
    <property type="entry name" value="P-loop containing nucleoside triphosphate hydrolases"/>
    <property type="match status" value="1"/>
</dbReference>
<evidence type="ECO:0000256" key="1">
    <source>
        <dbReference type="ARBA" id="ARBA00004141"/>
    </source>
</evidence>
<dbReference type="AlphaFoldDB" id="A0AAD7U5S7"/>
<dbReference type="PROSITE" id="PS50893">
    <property type="entry name" value="ABC_TRANSPORTER_2"/>
    <property type="match status" value="1"/>
</dbReference>
<protein>
    <recommendedName>
        <fullName evidence="10">ABC transporter domain-containing protein</fullName>
    </recommendedName>
</protein>
<keyword evidence="12" id="KW-1185">Reference proteome</keyword>
<feature type="transmembrane region" description="Helical" evidence="9">
    <location>
        <begin position="345"/>
        <end position="366"/>
    </location>
</feature>
<evidence type="ECO:0000256" key="4">
    <source>
        <dbReference type="ARBA" id="ARBA00022741"/>
    </source>
</evidence>
<evidence type="ECO:0000259" key="10">
    <source>
        <dbReference type="PROSITE" id="PS50893"/>
    </source>
</evidence>
<evidence type="ECO:0000313" key="11">
    <source>
        <dbReference type="EMBL" id="KAJ8598608.1"/>
    </source>
</evidence>
<dbReference type="GO" id="GO:0016020">
    <property type="term" value="C:membrane"/>
    <property type="evidence" value="ECO:0007669"/>
    <property type="project" value="UniProtKB-SubCell"/>
</dbReference>
<dbReference type="InterPro" id="IPR003593">
    <property type="entry name" value="AAA+_ATPase"/>
</dbReference>
<keyword evidence="6 9" id="KW-1133">Transmembrane helix</keyword>
<dbReference type="PANTHER" id="PTHR48041">
    <property type="entry name" value="ABC TRANSPORTER G FAMILY MEMBER 28"/>
    <property type="match status" value="1"/>
</dbReference>
<dbReference type="GO" id="GO:0140359">
    <property type="term" value="F:ABC-type transporter activity"/>
    <property type="evidence" value="ECO:0007669"/>
    <property type="project" value="InterPro"/>
</dbReference>
<dbReference type="Gene3D" id="3.40.50.300">
    <property type="entry name" value="P-loop containing nucleotide triphosphate hydrolases"/>
    <property type="match status" value="1"/>
</dbReference>
<feature type="domain" description="ABC transporter" evidence="10">
    <location>
        <begin position="30"/>
        <end position="263"/>
    </location>
</feature>
<keyword evidence="4" id="KW-0547">Nucleotide-binding</keyword>
<evidence type="ECO:0000256" key="2">
    <source>
        <dbReference type="ARBA" id="ARBA00022448"/>
    </source>
</evidence>
<dbReference type="GO" id="GO:0016887">
    <property type="term" value="F:ATP hydrolysis activity"/>
    <property type="evidence" value="ECO:0007669"/>
    <property type="project" value="InterPro"/>
</dbReference>
<name>A0AAD7U5S7_9STRA</name>
<feature type="transmembrane region" description="Helical" evidence="9">
    <location>
        <begin position="486"/>
        <end position="506"/>
    </location>
</feature>
<dbReference type="InterPro" id="IPR013525">
    <property type="entry name" value="ABC2_TM"/>
</dbReference>
<dbReference type="InterPro" id="IPR043926">
    <property type="entry name" value="ABCG_dom"/>
</dbReference>
<sequence>MEEEEEEEEEGGPRDVSTTEEALLSEAATVAWRDVTYRVGPKLILDGVSGQIAAGEVLAIIGPSGSGKTSLLNAIAGRVPYEKRARLEGTVEYSGSYNLAYVTQNSALFALSTVRETLEFVARLRLDAVDREERVMQVVHELNLVECLDTVVGGSATVEKRGISGGERKRTHIGCELLHRPRFCFLDEPSSGLDSFQALSLVQTLLDLARGQRVVIASMHQPRSAIYKSLDALCVLGAGGRVAFFGTQETAAIHFSDAGFAIPPNYNPADWMLDVVSLDFRDPSKLAASRAAVAAVCDLHAHQWVPMVSKHKPAQEEKKKQDNWIAFRLLAARCWRERTRDKAALCFRWSMNTFFSFMFGLVYFQLGNNQTSIQNRQGILFFVAMNVAFAGPIGVSQIIPAQLAVINAERASQLYSEAAYLAATFVVGLPLECVPSLVSSSVVYFMVELRPGLDHFLVFAGLLVLEEIVGEGLGLCLSVTLERPEMAGQVAPAVTVLFVMFSGYFLNESSIPVYVRWLKYISFVRYTFQALAVNEFRGESFSCGDVSEDQSCVRKGGLVLEALNFDDVSIPLNAVILSIMVLGFNSLALIIFRFNAPAFLKFTTHPEQPSS</sequence>
<feature type="transmembrane region" description="Helical" evidence="9">
    <location>
        <begin position="570"/>
        <end position="592"/>
    </location>
</feature>
<dbReference type="GO" id="GO:0005524">
    <property type="term" value="F:ATP binding"/>
    <property type="evidence" value="ECO:0007669"/>
    <property type="project" value="UniProtKB-KW"/>
</dbReference>
<feature type="transmembrane region" description="Helical" evidence="9">
    <location>
        <begin position="418"/>
        <end position="444"/>
    </location>
</feature>
<comment type="caution">
    <text evidence="11">The sequence shown here is derived from an EMBL/GenBank/DDBJ whole genome shotgun (WGS) entry which is preliminary data.</text>
</comment>
<keyword evidence="5" id="KW-0067">ATP-binding</keyword>
<keyword evidence="7 9" id="KW-0472">Membrane</keyword>
<accession>A0AAD7U5S7</accession>
<keyword evidence="3 9" id="KW-0812">Transmembrane</keyword>
<dbReference type="Pfam" id="PF00005">
    <property type="entry name" value="ABC_tran"/>
    <property type="match status" value="1"/>
</dbReference>
<dbReference type="EMBL" id="JAQMWT010000670">
    <property type="protein sequence ID" value="KAJ8598608.1"/>
    <property type="molecule type" value="Genomic_DNA"/>
</dbReference>
<feature type="compositionally biased region" description="Acidic residues" evidence="8">
    <location>
        <begin position="1"/>
        <end position="10"/>
    </location>
</feature>
<dbReference type="Pfam" id="PF19055">
    <property type="entry name" value="ABC2_membrane_7"/>
    <property type="match status" value="1"/>
</dbReference>
<dbReference type="InterPro" id="IPR027417">
    <property type="entry name" value="P-loop_NTPase"/>
</dbReference>
<dbReference type="InterPro" id="IPR003439">
    <property type="entry name" value="ABC_transporter-like_ATP-bd"/>
</dbReference>
<feature type="transmembrane region" description="Helical" evidence="9">
    <location>
        <begin position="456"/>
        <end position="479"/>
    </location>
</feature>
<dbReference type="Pfam" id="PF01061">
    <property type="entry name" value="ABC2_membrane"/>
    <property type="match status" value="1"/>
</dbReference>
<dbReference type="PANTHER" id="PTHR48041:SF139">
    <property type="entry name" value="PROTEIN SCARLET"/>
    <property type="match status" value="1"/>
</dbReference>
<gene>
    <name evidence="11" type="ORF">CTAYLR_001713</name>
</gene>
<dbReference type="SMART" id="SM00382">
    <property type="entry name" value="AAA"/>
    <property type="match status" value="1"/>
</dbReference>
<feature type="transmembrane region" description="Helical" evidence="9">
    <location>
        <begin position="378"/>
        <end position="406"/>
    </location>
</feature>
<evidence type="ECO:0000256" key="3">
    <source>
        <dbReference type="ARBA" id="ARBA00022692"/>
    </source>
</evidence>
<comment type="subcellular location">
    <subcellularLocation>
        <location evidence="1">Membrane</location>
        <topology evidence="1">Multi-pass membrane protein</topology>
    </subcellularLocation>
</comment>
<evidence type="ECO:0000256" key="5">
    <source>
        <dbReference type="ARBA" id="ARBA00022840"/>
    </source>
</evidence>
<keyword evidence="2" id="KW-0813">Transport</keyword>
<evidence type="ECO:0000313" key="12">
    <source>
        <dbReference type="Proteomes" id="UP001230188"/>
    </source>
</evidence>